<name>A0AAN6U1L5_9PEZI</name>
<accession>A0AAN6U1L5</accession>
<sequence>MFDEQGVPHGQQDETKSVCRGSWTWHWSCVRTGHRSDLRSSNPTTKPSFSGARGVAGLRNAALFEPPPTVLPDAQVRGRIALDARDGEGLARSRCLEAHRHAKSGRTHNNTRRLVLWLAGDDKYGLMSSWYPNQVKNDKATVADEAQLRAV</sequence>
<evidence type="ECO:0000313" key="2">
    <source>
        <dbReference type="Proteomes" id="UP001302602"/>
    </source>
</evidence>
<gene>
    <name evidence="1" type="ORF">N657DRAFT_401633</name>
</gene>
<reference evidence="1" key="1">
    <citation type="journal article" date="2023" name="Mol. Phylogenet. Evol.">
        <title>Genome-scale phylogeny and comparative genomics of the fungal order Sordariales.</title>
        <authorList>
            <person name="Hensen N."/>
            <person name="Bonometti L."/>
            <person name="Westerberg I."/>
            <person name="Brannstrom I.O."/>
            <person name="Guillou S."/>
            <person name="Cros-Aarteil S."/>
            <person name="Calhoun S."/>
            <person name="Haridas S."/>
            <person name="Kuo A."/>
            <person name="Mondo S."/>
            <person name="Pangilinan J."/>
            <person name="Riley R."/>
            <person name="LaButti K."/>
            <person name="Andreopoulos B."/>
            <person name="Lipzen A."/>
            <person name="Chen C."/>
            <person name="Yan M."/>
            <person name="Daum C."/>
            <person name="Ng V."/>
            <person name="Clum A."/>
            <person name="Steindorff A."/>
            <person name="Ohm R.A."/>
            <person name="Martin F."/>
            <person name="Silar P."/>
            <person name="Natvig D.O."/>
            <person name="Lalanne C."/>
            <person name="Gautier V."/>
            <person name="Ament-Velasquez S.L."/>
            <person name="Kruys A."/>
            <person name="Hutchinson M.I."/>
            <person name="Powell A.J."/>
            <person name="Barry K."/>
            <person name="Miller A.N."/>
            <person name="Grigoriev I.V."/>
            <person name="Debuchy R."/>
            <person name="Gladieux P."/>
            <person name="Hiltunen Thoren M."/>
            <person name="Johannesson H."/>
        </authorList>
    </citation>
    <scope>NUCLEOTIDE SEQUENCE</scope>
    <source>
        <strain evidence="1">CBS 731.68</strain>
    </source>
</reference>
<protein>
    <submittedName>
        <fullName evidence="1">Uncharacterized protein</fullName>
    </submittedName>
</protein>
<dbReference type="RefSeq" id="XP_062648448.1">
    <property type="nucleotide sequence ID" value="XM_062787196.1"/>
</dbReference>
<comment type="caution">
    <text evidence="1">The sequence shown here is derived from an EMBL/GenBank/DDBJ whole genome shotgun (WGS) entry which is preliminary data.</text>
</comment>
<dbReference type="GeneID" id="87823966"/>
<organism evidence="1 2">
    <name type="scientific">Parathielavia appendiculata</name>
    <dbReference type="NCBI Taxonomy" id="2587402"/>
    <lineage>
        <taxon>Eukaryota</taxon>
        <taxon>Fungi</taxon>
        <taxon>Dikarya</taxon>
        <taxon>Ascomycota</taxon>
        <taxon>Pezizomycotina</taxon>
        <taxon>Sordariomycetes</taxon>
        <taxon>Sordariomycetidae</taxon>
        <taxon>Sordariales</taxon>
        <taxon>Chaetomiaceae</taxon>
        <taxon>Parathielavia</taxon>
    </lineage>
</organism>
<proteinExistence type="predicted"/>
<dbReference type="AlphaFoldDB" id="A0AAN6U1L5"/>
<evidence type="ECO:0000313" key="1">
    <source>
        <dbReference type="EMBL" id="KAK4124677.1"/>
    </source>
</evidence>
<keyword evidence="2" id="KW-1185">Reference proteome</keyword>
<reference evidence="1" key="2">
    <citation type="submission" date="2023-05" db="EMBL/GenBank/DDBJ databases">
        <authorList>
            <consortium name="Lawrence Berkeley National Laboratory"/>
            <person name="Steindorff A."/>
            <person name="Hensen N."/>
            <person name="Bonometti L."/>
            <person name="Westerberg I."/>
            <person name="Brannstrom I.O."/>
            <person name="Guillou S."/>
            <person name="Cros-Aarteil S."/>
            <person name="Calhoun S."/>
            <person name="Haridas S."/>
            <person name="Kuo A."/>
            <person name="Mondo S."/>
            <person name="Pangilinan J."/>
            <person name="Riley R."/>
            <person name="Labutti K."/>
            <person name="Andreopoulos B."/>
            <person name="Lipzen A."/>
            <person name="Chen C."/>
            <person name="Yanf M."/>
            <person name="Daum C."/>
            <person name="Ng V."/>
            <person name="Clum A."/>
            <person name="Ohm R."/>
            <person name="Martin F."/>
            <person name="Silar P."/>
            <person name="Natvig D."/>
            <person name="Lalanne C."/>
            <person name="Gautier V."/>
            <person name="Ament-Velasquez S.L."/>
            <person name="Kruys A."/>
            <person name="Hutchinson M.I."/>
            <person name="Powell A.J."/>
            <person name="Barry K."/>
            <person name="Miller A.N."/>
            <person name="Grigoriev I.V."/>
            <person name="Debuchy R."/>
            <person name="Gladieux P."/>
            <person name="Thoren M.H."/>
            <person name="Johannesson H."/>
        </authorList>
    </citation>
    <scope>NUCLEOTIDE SEQUENCE</scope>
    <source>
        <strain evidence="1">CBS 731.68</strain>
    </source>
</reference>
<dbReference type="EMBL" id="MU853227">
    <property type="protein sequence ID" value="KAK4124677.1"/>
    <property type="molecule type" value="Genomic_DNA"/>
</dbReference>
<dbReference type="Proteomes" id="UP001302602">
    <property type="component" value="Unassembled WGS sequence"/>
</dbReference>